<feature type="signal peptide" evidence="3">
    <location>
        <begin position="1"/>
        <end position="16"/>
    </location>
</feature>
<evidence type="ECO:0000256" key="1">
    <source>
        <dbReference type="SAM" id="MobiDB-lite"/>
    </source>
</evidence>
<dbReference type="EMBL" id="OX395129">
    <property type="protein sequence ID" value="CAI5772797.1"/>
    <property type="molecule type" value="Genomic_DNA"/>
</dbReference>
<protein>
    <submittedName>
        <fullName evidence="5">T-cell surface antigen CD2</fullName>
    </submittedName>
</protein>
<reference evidence="5" key="1">
    <citation type="submission" date="2022-12" db="EMBL/GenBank/DDBJ databases">
        <authorList>
            <person name="Alioto T."/>
            <person name="Alioto T."/>
            <person name="Gomez Garrido J."/>
        </authorList>
    </citation>
    <scope>NUCLEOTIDE SEQUENCE</scope>
</reference>
<evidence type="ECO:0000259" key="4">
    <source>
        <dbReference type="PROSITE" id="PS50835"/>
    </source>
</evidence>
<feature type="transmembrane region" description="Helical" evidence="2">
    <location>
        <begin position="240"/>
        <end position="261"/>
    </location>
</feature>
<organism evidence="5 6">
    <name type="scientific">Podarcis lilfordi</name>
    <name type="common">Lilford's wall lizard</name>
    <dbReference type="NCBI Taxonomy" id="74358"/>
    <lineage>
        <taxon>Eukaryota</taxon>
        <taxon>Metazoa</taxon>
        <taxon>Chordata</taxon>
        <taxon>Craniata</taxon>
        <taxon>Vertebrata</taxon>
        <taxon>Euteleostomi</taxon>
        <taxon>Lepidosauria</taxon>
        <taxon>Squamata</taxon>
        <taxon>Bifurcata</taxon>
        <taxon>Unidentata</taxon>
        <taxon>Episquamata</taxon>
        <taxon>Laterata</taxon>
        <taxon>Lacertibaenia</taxon>
        <taxon>Lacertidae</taxon>
        <taxon>Podarcis</taxon>
    </lineage>
</organism>
<feature type="domain" description="Ig-like" evidence="4">
    <location>
        <begin position="150"/>
        <end position="225"/>
    </location>
</feature>
<evidence type="ECO:0000313" key="6">
    <source>
        <dbReference type="Proteomes" id="UP001178461"/>
    </source>
</evidence>
<feature type="chain" id="PRO_5041322840" evidence="3">
    <location>
        <begin position="17"/>
        <end position="378"/>
    </location>
</feature>
<keyword evidence="2" id="KW-1133">Transmembrane helix</keyword>
<gene>
    <name evidence="5" type="ORF">PODLI_1B009926</name>
</gene>
<feature type="region of interest" description="Disordered" evidence="1">
    <location>
        <begin position="290"/>
        <end position="349"/>
    </location>
</feature>
<evidence type="ECO:0000256" key="3">
    <source>
        <dbReference type="SAM" id="SignalP"/>
    </source>
</evidence>
<evidence type="ECO:0000256" key="2">
    <source>
        <dbReference type="SAM" id="Phobius"/>
    </source>
</evidence>
<dbReference type="AlphaFoldDB" id="A0AA35K8J8"/>
<dbReference type="Proteomes" id="UP001178461">
    <property type="component" value="Chromosome 4"/>
</dbReference>
<keyword evidence="6" id="KW-1185">Reference proteome</keyword>
<sequence>MHLGLVLLIPSTKCVGLTAKPDPLLSTRCKKVLKMDLRFSFPLPCLLVILTISDGVTCMDLKQLFGDAGGNVSFPLEIKNRSGILVMKETNCSKPENVTMDCCNDCDKRLCLRNGIVEMTDLSENDEGKYTFAFGNDSEIFLLKVCEKPPAVYINCLPDGRANLSCEADGQFNDGVYWTRNGRRINDVDACEKDGGKSIILGKGVQGKLACHRRNSCSSSSIELSCNGGNDRDLLQHPHFLYIMVACGGGALLLAIIASLITCCCVKSKHHFTPVPAEDEKDEGITLSAISSEEPKSPPNGDPCETTDALVASTPNPGPETCESFKPEHKTDPNPTVQPKLALETKTEEDVETAFREVMVDTEALETVDDCFPDPIDA</sequence>
<accession>A0AA35K8J8</accession>
<evidence type="ECO:0000313" key="5">
    <source>
        <dbReference type="EMBL" id="CAI5772797.1"/>
    </source>
</evidence>
<feature type="compositionally biased region" description="Basic and acidic residues" evidence="1">
    <location>
        <begin position="323"/>
        <end position="332"/>
    </location>
</feature>
<proteinExistence type="predicted"/>
<keyword evidence="3" id="KW-0732">Signal</keyword>
<keyword evidence="2" id="KW-0812">Transmembrane</keyword>
<keyword evidence="2" id="KW-0472">Membrane</keyword>
<name>A0AA35K8J8_9SAUR</name>
<dbReference type="InterPro" id="IPR007110">
    <property type="entry name" value="Ig-like_dom"/>
</dbReference>
<dbReference type="PROSITE" id="PS50835">
    <property type="entry name" value="IG_LIKE"/>
    <property type="match status" value="1"/>
</dbReference>